<dbReference type="InterPro" id="IPR044773">
    <property type="entry name" value="DDX18/Has1_DEADc"/>
</dbReference>
<evidence type="ECO:0000313" key="21">
    <source>
        <dbReference type="EMBL" id="RKF57880.1"/>
    </source>
</evidence>
<dbReference type="OrthoDB" id="193931at2759"/>
<feature type="compositionally biased region" description="Basic and acidic residues" evidence="17">
    <location>
        <begin position="21"/>
        <end position="35"/>
    </location>
</feature>
<comment type="domain">
    <text evidence="16">The Q motif is unique to and characteristic of the DEAD box family of RNA helicases and controls ATP binding and hydrolysis.</text>
</comment>
<dbReference type="InterPro" id="IPR025313">
    <property type="entry name" value="SPB4-like_CTE"/>
</dbReference>
<evidence type="ECO:0000256" key="15">
    <source>
        <dbReference type="RuleBase" id="RU000492"/>
    </source>
</evidence>
<evidence type="ECO:0000256" key="13">
    <source>
        <dbReference type="ARBA" id="ARBA00047984"/>
    </source>
</evidence>
<comment type="similarity">
    <text evidence="11">Belongs to the DEAD box helicase family. DDX18/HAS1 subfamily.</text>
</comment>
<dbReference type="PANTHER" id="PTHR24031">
    <property type="entry name" value="RNA HELICASE"/>
    <property type="match status" value="1"/>
</dbReference>
<keyword evidence="8 16" id="KW-0694">RNA-binding</keyword>
<feature type="domain" description="DEAD-box RNA helicase Q" evidence="20">
    <location>
        <begin position="135"/>
        <end position="163"/>
    </location>
</feature>
<evidence type="ECO:0000259" key="20">
    <source>
        <dbReference type="PROSITE" id="PS51195"/>
    </source>
</evidence>
<feature type="region of interest" description="Disordered" evidence="17">
    <location>
        <begin position="585"/>
        <end position="614"/>
    </location>
</feature>
<evidence type="ECO:0000256" key="3">
    <source>
        <dbReference type="ARBA" id="ARBA00022552"/>
    </source>
</evidence>
<feature type="compositionally biased region" description="Low complexity" evidence="17">
    <location>
        <begin position="1"/>
        <end position="10"/>
    </location>
</feature>
<feature type="compositionally biased region" description="Basic residues" evidence="17">
    <location>
        <begin position="11"/>
        <end position="20"/>
    </location>
</feature>
<dbReference type="Pfam" id="PF13959">
    <property type="entry name" value="CTE_SPB4"/>
    <property type="match status" value="1"/>
</dbReference>
<evidence type="ECO:0000256" key="1">
    <source>
        <dbReference type="ARBA" id="ARBA00004604"/>
    </source>
</evidence>
<evidence type="ECO:0000256" key="11">
    <source>
        <dbReference type="ARBA" id="ARBA00024357"/>
    </source>
</evidence>
<dbReference type="GO" id="GO:0005524">
    <property type="term" value="F:ATP binding"/>
    <property type="evidence" value="ECO:0007669"/>
    <property type="project" value="UniProtKB-UniRule"/>
</dbReference>
<keyword evidence="5 15" id="KW-0378">Hydrolase</keyword>
<dbReference type="InterPro" id="IPR000629">
    <property type="entry name" value="RNA-helicase_DEAD-box_CS"/>
</dbReference>
<keyword evidence="2" id="KW-0690">Ribosome biogenesis</keyword>
<feature type="compositionally biased region" description="Basic and acidic residues" evidence="17">
    <location>
        <begin position="49"/>
        <end position="58"/>
    </location>
</feature>
<dbReference type="InterPro" id="IPR014001">
    <property type="entry name" value="Helicase_ATP-bd"/>
</dbReference>
<evidence type="ECO:0000256" key="7">
    <source>
        <dbReference type="ARBA" id="ARBA00022840"/>
    </source>
</evidence>
<dbReference type="AlphaFoldDB" id="A0A420HKD0"/>
<feature type="domain" description="Helicase ATP-binding" evidence="18">
    <location>
        <begin position="166"/>
        <end position="342"/>
    </location>
</feature>
<dbReference type="FunFam" id="3.40.50.300:FF:000460">
    <property type="entry name" value="RNA helicase"/>
    <property type="match status" value="1"/>
</dbReference>
<evidence type="ECO:0000256" key="14">
    <source>
        <dbReference type="PROSITE-ProRule" id="PRU00552"/>
    </source>
</evidence>
<comment type="function">
    <text evidence="16">RNA helicase.</text>
</comment>
<dbReference type="GO" id="GO:0003723">
    <property type="term" value="F:RNA binding"/>
    <property type="evidence" value="ECO:0007669"/>
    <property type="project" value="UniProtKB-UniRule"/>
</dbReference>
<reference evidence="21 22" key="1">
    <citation type="journal article" date="2018" name="BMC Genomics">
        <title>Comparative genome analyses reveal sequence features reflecting distinct modes of host-adaptation between dicot and monocot powdery mildew.</title>
        <authorList>
            <person name="Wu Y."/>
            <person name="Ma X."/>
            <person name="Pan Z."/>
            <person name="Kale S.D."/>
            <person name="Song Y."/>
            <person name="King H."/>
            <person name="Zhang Q."/>
            <person name="Presley C."/>
            <person name="Deng X."/>
            <person name="Wei C.I."/>
            <person name="Xiao S."/>
        </authorList>
    </citation>
    <scope>NUCLEOTIDE SEQUENCE [LARGE SCALE GENOMIC DNA]</scope>
    <source>
        <strain evidence="21">UCSC1</strain>
    </source>
</reference>
<evidence type="ECO:0000256" key="6">
    <source>
        <dbReference type="ARBA" id="ARBA00022806"/>
    </source>
</evidence>
<evidence type="ECO:0000256" key="9">
    <source>
        <dbReference type="ARBA" id="ARBA00023242"/>
    </source>
</evidence>
<keyword evidence="9" id="KW-0539">Nucleus</keyword>
<evidence type="ECO:0000256" key="17">
    <source>
        <dbReference type="SAM" id="MobiDB-lite"/>
    </source>
</evidence>
<dbReference type="GO" id="GO:0005730">
    <property type="term" value="C:nucleolus"/>
    <property type="evidence" value="ECO:0007669"/>
    <property type="project" value="UniProtKB-SubCell"/>
</dbReference>
<dbReference type="Gene3D" id="3.40.50.300">
    <property type="entry name" value="P-loop containing nucleotide triphosphate hydrolases"/>
    <property type="match status" value="2"/>
</dbReference>
<keyword evidence="3" id="KW-0698">rRNA processing</keyword>
<feature type="compositionally biased region" description="Acidic residues" evidence="17">
    <location>
        <begin position="80"/>
        <end position="94"/>
    </location>
</feature>
<dbReference type="GO" id="GO:0006364">
    <property type="term" value="P:rRNA processing"/>
    <property type="evidence" value="ECO:0007669"/>
    <property type="project" value="UniProtKB-KW"/>
</dbReference>
<dbReference type="Proteomes" id="UP000285405">
    <property type="component" value="Unassembled WGS sequence"/>
</dbReference>
<organism evidence="21 22">
    <name type="scientific">Golovinomyces cichoracearum</name>
    <dbReference type="NCBI Taxonomy" id="62708"/>
    <lineage>
        <taxon>Eukaryota</taxon>
        <taxon>Fungi</taxon>
        <taxon>Dikarya</taxon>
        <taxon>Ascomycota</taxon>
        <taxon>Pezizomycotina</taxon>
        <taxon>Leotiomycetes</taxon>
        <taxon>Erysiphales</taxon>
        <taxon>Erysiphaceae</taxon>
        <taxon>Golovinomyces</taxon>
    </lineage>
</organism>
<keyword evidence="4 15" id="KW-0547">Nucleotide-binding</keyword>
<comment type="catalytic activity">
    <reaction evidence="13 16">
        <text>ATP + H2O = ADP + phosphate + H(+)</text>
        <dbReference type="Rhea" id="RHEA:13065"/>
        <dbReference type="ChEBI" id="CHEBI:15377"/>
        <dbReference type="ChEBI" id="CHEBI:15378"/>
        <dbReference type="ChEBI" id="CHEBI:30616"/>
        <dbReference type="ChEBI" id="CHEBI:43474"/>
        <dbReference type="ChEBI" id="CHEBI:456216"/>
        <dbReference type="EC" id="3.6.4.13"/>
    </reaction>
</comment>
<evidence type="ECO:0000313" key="22">
    <source>
        <dbReference type="Proteomes" id="UP000285405"/>
    </source>
</evidence>
<evidence type="ECO:0000256" key="8">
    <source>
        <dbReference type="ARBA" id="ARBA00022884"/>
    </source>
</evidence>
<gene>
    <name evidence="21" type="ORF">GcC1_186008</name>
</gene>
<dbReference type="InterPro" id="IPR011545">
    <property type="entry name" value="DEAD/DEAH_box_helicase_dom"/>
</dbReference>
<dbReference type="CDD" id="cd18787">
    <property type="entry name" value="SF2_C_DEAD"/>
    <property type="match status" value="1"/>
</dbReference>
<dbReference type="FunFam" id="3.40.50.300:FF:000379">
    <property type="entry name" value="RNA helicase"/>
    <property type="match status" value="1"/>
</dbReference>
<feature type="compositionally biased region" description="Acidic residues" evidence="17">
    <location>
        <begin position="39"/>
        <end position="48"/>
    </location>
</feature>
<protein>
    <recommendedName>
        <fullName evidence="16">ATP-dependent RNA helicase</fullName>
        <ecNumber evidence="16">3.6.4.13</ecNumber>
    </recommendedName>
</protein>
<dbReference type="Pfam" id="PF00271">
    <property type="entry name" value="Helicase_C"/>
    <property type="match status" value="1"/>
</dbReference>
<evidence type="ECO:0000256" key="16">
    <source>
        <dbReference type="RuleBase" id="RU365068"/>
    </source>
</evidence>
<comment type="caution">
    <text evidence="21">The sequence shown here is derived from an EMBL/GenBank/DDBJ whole genome shotgun (WGS) entry which is preliminary data.</text>
</comment>
<dbReference type="PROSITE" id="PS51194">
    <property type="entry name" value="HELICASE_CTER"/>
    <property type="match status" value="1"/>
</dbReference>
<evidence type="ECO:0000259" key="19">
    <source>
        <dbReference type="PROSITE" id="PS51194"/>
    </source>
</evidence>
<comment type="function">
    <text evidence="10">ATP-dependent RNA helicase involved in 40S ribosomal subunit biogenesis. Required for the processing and cleavage of 35S pre-rRNA at sites A0, A1, and A2, leading to mature 18S rRNA.</text>
</comment>
<evidence type="ECO:0000256" key="5">
    <source>
        <dbReference type="ARBA" id="ARBA00022801"/>
    </source>
</evidence>
<dbReference type="InterPro" id="IPR001650">
    <property type="entry name" value="Helicase_C-like"/>
</dbReference>
<dbReference type="PROSITE" id="PS00039">
    <property type="entry name" value="DEAD_ATP_HELICASE"/>
    <property type="match status" value="1"/>
</dbReference>
<feature type="region of interest" description="Disordered" evidence="17">
    <location>
        <begin position="1"/>
        <end position="130"/>
    </location>
</feature>
<sequence>MGASTESTKTISKKRKRKHAHNEESTTKNSSEKTKPTIQEEEEAEEEDAKVNHLDKTKSPKKKKNYHPSVTQKEIPSDAIIEDASDKETEEQSPTEEKKSTSPELNSEIDDKNREESSLADIGSLSLPVSDNNAQKFSELNLSEKTMKAIEDMKFESMTEIQRRGIPPLLAGRDVLGAAKTGSGKTLSFLIPAVEMLYSLRFKPRNGTGVIVVSPTRELALQIFGVARELMAHHSQTYGIIIGGANRRAEAEKLSKGVNLLIATPGRLLDHLQNTQGFVFKNLKALVIDEADRILEIGFEDEMRQIVKILPKDDRQTMLFSATQTTKVEDLARISLRPGPLYVNVDHQKEYSTVEGLEQGYVLCDSDKRFLLLFSFLKRNLKKKIIVFFSSCACVKYNAELLNYIDLPVLDLHGKQKQQKRTNTFFEFCNAKQGTLICTDVAARGLDIPDVDWIVQFDPPDDPRDYIHRVGRTARGSNGKGRSLLFLQPSEVGFLAHLKNARVPIVEFEFPAKKIVNVQSQLEKLISQNYYLNKSAKDGYKSYLQAYASHSLRTIFDVNKLDLIKVARSFGFGVPPRVDLTLGASMARDKKTQGRRAYGSQPKQGGSFKKRYAS</sequence>
<comment type="subcellular location">
    <subcellularLocation>
        <location evidence="1">Nucleus</location>
        <location evidence="1">Nucleolus</location>
    </subcellularLocation>
</comment>
<dbReference type="InterPro" id="IPR014014">
    <property type="entry name" value="RNA_helicase_DEAD_Q_motif"/>
</dbReference>
<dbReference type="SMART" id="SM01178">
    <property type="entry name" value="DUF4217"/>
    <property type="match status" value="1"/>
</dbReference>
<dbReference type="InterPro" id="IPR027417">
    <property type="entry name" value="P-loop_NTPase"/>
</dbReference>
<keyword evidence="7 15" id="KW-0067">ATP-binding</keyword>
<dbReference type="SUPFAM" id="SSF52540">
    <property type="entry name" value="P-loop containing nucleoside triphosphate hydrolases"/>
    <property type="match status" value="2"/>
</dbReference>
<evidence type="ECO:0000256" key="12">
    <source>
        <dbReference type="ARBA" id="ARBA00024365"/>
    </source>
</evidence>
<dbReference type="SMART" id="SM00490">
    <property type="entry name" value="HELICc"/>
    <property type="match status" value="1"/>
</dbReference>
<dbReference type="PROSITE" id="PS51192">
    <property type="entry name" value="HELICASE_ATP_BIND_1"/>
    <property type="match status" value="1"/>
</dbReference>
<dbReference type="CDD" id="cd17942">
    <property type="entry name" value="DEADc_DDX18"/>
    <property type="match status" value="1"/>
</dbReference>
<dbReference type="EMBL" id="MCBR01018657">
    <property type="protein sequence ID" value="RKF57880.1"/>
    <property type="molecule type" value="Genomic_DNA"/>
</dbReference>
<dbReference type="PROSITE" id="PS51195">
    <property type="entry name" value="Q_MOTIF"/>
    <property type="match status" value="1"/>
</dbReference>
<keyword evidence="6 15" id="KW-0347">Helicase</keyword>
<dbReference type="GO" id="GO:0003724">
    <property type="term" value="F:RNA helicase activity"/>
    <property type="evidence" value="ECO:0007669"/>
    <property type="project" value="UniProtKB-EC"/>
</dbReference>
<evidence type="ECO:0000259" key="18">
    <source>
        <dbReference type="PROSITE" id="PS51192"/>
    </source>
</evidence>
<dbReference type="GO" id="GO:0016887">
    <property type="term" value="F:ATP hydrolysis activity"/>
    <property type="evidence" value="ECO:0007669"/>
    <property type="project" value="RHEA"/>
</dbReference>
<name>A0A420HKD0_9PEZI</name>
<evidence type="ECO:0000256" key="2">
    <source>
        <dbReference type="ARBA" id="ARBA00022517"/>
    </source>
</evidence>
<evidence type="ECO:0000256" key="4">
    <source>
        <dbReference type="ARBA" id="ARBA00022741"/>
    </source>
</evidence>
<proteinExistence type="inferred from homology"/>
<accession>A0A420HKD0</accession>
<comment type="subunit">
    <text evidence="12">Associates in the nucleolus with the 60S and pre-60S ribosomal subunits.</text>
</comment>
<feature type="short sequence motif" description="Q motif" evidence="14">
    <location>
        <begin position="135"/>
        <end position="163"/>
    </location>
</feature>
<dbReference type="EC" id="3.6.4.13" evidence="16"/>
<dbReference type="Pfam" id="PF00270">
    <property type="entry name" value="DEAD"/>
    <property type="match status" value="1"/>
</dbReference>
<dbReference type="SMART" id="SM00487">
    <property type="entry name" value="DEXDc"/>
    <property type="match status" value="1"/>
</dbReference>
<evidence type="ECO:0000256" key="10">
    <source>
        <dbReference type="ARBA" id="ARBA00024310"/>
    </source>
</evidence>
<feature type="domain" description="Helicase C-terminal" evidence="19">
    <location>
        <begin position="356"/>
        <end position="526"/>
    </location>
</feature>